<dbReference type="Pfam" id="PF00075">
    <property type="entry name" value="RNase_H"/>
    <property type="match status" value="1"/>
</dbReference>
<dbReference type="InterPro" id="IPR002156">
    <property type="entry name" value="RNaseH_domain"/>
</dbReference>
<reference evidence="3 4" key="1">
    <citation type="submission" date="2023-03" db="EMBL/GenBank/DDBJ databases">
        <title>High-quality genome of Scylla paramamosain provides insights in environmental adaptation.</title>
        <authorList>
            <person name="Zhang L."/>
        </authorList>
    </citation>
    <scope>NUCLEOTIDE SEQUENCE [LARGE SCALE GENOMIC DNA]</scope>
    <source>
        <strain evidence="3">LZ_2023a</strain>
        <tissue evidence="3">Muscle</tissue>
    </source>
</reference>
<evidence type="ECO:0000259" key="2">
    <source>
        <dbReference type="Pfam" id="PF00075"/>
    </source>
</evidence>
<feature type="region of interest" description="Disordered" evidence="1">
    <location>
        <begin position="213"/>
        <end position="247"/>
    </location>
</feature>
<accession>A0AAW0TEX8</accession>
<feature type="compositionally biased region" description="Polar residues" evidence="1">
    <location>
        <begin position="217"/>
        <end position="233"/>
    </location>
</feature>
<organism evidence="3 4">
    <name type="scientific">Scylla paramamosain</name>
    <name type="common">Mud crab</name>
    <dbReference type="NCBI Taxonomy" id="85552"/>
    <lineage>
        <taxon>Eukaryota</taxon>
        <taxon>Metazoa</taxon>
        <taxon>Ecdysozoa</taxon>
        <taxon>Arthropoda</taxon>
        <taxon>Crustacea</taxon>
        <taxon>Multicrustacea</taxon>
        <taxon>Malacostraca</taxon>
        <taxon>Eumalacostraca</taxon>
        <taxon>Eucarida</taxon>
        <taxon>Decapoda</taxon>
        <taxon>Pleocyemata</taxon>
        <taxon>Brachyura</taxon>
        <taxon>Eubrachyura</taxon>
        <taxon>Portunoidea</taxon>
        <taxon>Portunidae</taxon>
        <taxon>Portuninae</taxon>
        <taxon>Scylla</taxon>
    </lineage>
</organism>
<evidence type="ECO:0000256" key="1">
    <source>
        <dbReference type="SAM" id="MobiDB-lite"/>
    </source>
</evidence>
<sequence>MMRPDQGASFTVLRMFYIQAIRSIIQYAAPCITIAKDTNIAGLEVIQNKALRLILWTPPWTRAYPANGPSSSYVHNPPPWQEVALSTIIHKLSDAKHRLSPEALRQEATEALKAAPRQDACEFFTDGSVDMRNGKAAAAFVSNTGATRYRLQDGASILQAELVAIEGALLRGHTPAVIHTDSLAALQTLQQKQVRDNVGLVTSIWVTAQEMERREASQSASGYPATSTSAGTKRQTKKQNMHSGSLK</sequence>
<protein>
    <recommendedName>
        <fullName evidence="2">RNase H type-1 domain-containing protein</fullName>
    </recommendedName>
</protein>
<dbReference type="Proteomes" id="UP001487740">
    <property type="component" value="Unassembled WGS sequence"/>
</dbReference>
<dbReference type="Gene3D" id="3.30.420.10">
    <property type="entry name" value="Ribonuclease H-like superfamily/Ribonuclease H"/>
    <property type="match status" value="1"/>
</dbReference>
<evidence type="ECO:0000313" key="3">
    <source>
        <dbReference type="EMBL" id="KAK8385117.1"/>
    </source>
</evidence>
<dbReference type="GO" id="GO:0004523">
    <property type="term" value="F:RNA-DNA hybrid ribonuclease activity"/>
    <property type="evidence" value="ECO:0007669"/>
    <property type="project" value="InterPro"/>
</dbReference>
<dbReference type="SUPFAM" id="SSF53098">
    <property type="entry name" value="Ribonuclease H-like"/>
    <property type="match status" value="1"/>
</dbReference>
<dbReference type="EMBL" id="JARAKH010000033">
    <property type="protein sequence ID" value="KAK8385117.1"/>
    <property type="molecule type" value="Genomic_DNA"/>
</dbReference>
<dbReference type="InterPro" id="IPR036397">
    <property type="entry name" value="RNaseH_sf"/>
</dbReference>
<proteinExistence type="predicted"/>
<comment type="caution">
    <text evidence="3">The sequence shown here is derived from an EMBL/GenBank/DDBJ whole genome shotgun (WGS) entry which is preliminary data.</text>
</comment>
<keyword evidence="4" id="KW-1185">Reference proteome</keyword>
<dbReference type="InterPro" id="IPR012337">
    <property type="entry name" value="RNaseH-like_sf"/>
</dbReference>
<feature type="domain" description="RNase H type-1" evidence="2">
    <location>
        <begin position="120"/>
        <end position="191"/>
    </location>
</feature>
<dbReference type="GO" id="GO:0003676">
    <property type="term" value="F:nucleic acid binding"/>
    <property type="evidence" value="ECO:0007669"/>
    <property type="project" value="InterPro"/>
</dbReference>
<dbReference type="AlphaFoldDB" id="A0AAW0TEX8"/>
<evidence type="ECO:0000313" key="4">
    <source>
        <dbReference type="Proteomes" id="UP001487740"/>
    </source>
</evidence>
<gene>
    <name evidence="3" type="ORF">O3P69_012125</name>
</gene>
<name>A0AAW0TEX8_SCYPA</name>